<accession>A0ABT1Y3S2</accession>
<organism evidence="8 9">
    <name type="scientific">Dehalobacterium formicoaceticum</name>
    <dbReference type="NCBI Taxonomy" id="51515"/>
    <lineage>
        <taxon>Bacteria</taxon>
        <taxon>Bacillati</taxon>
        <taxon>Bacillota</taxon>
        <taxon>Clostridia</taxon>
        <taxon>Eubacteriales</taxon>
        <taxon>Peptococcaceae</taxon>
        <taxon>Dehalobacterium</taxon>
    </lineage>
</organism>
<dbReference type="InterPro" id="IPR036388">
    <property type="entry name" value="WH-like_DNA-bd_sf"/>
</dbReference>
<protein>
    <submittedName>
        <fullName evidence="8">Sigma-70 family RNA polymerase sigma factor</fullName>
    </submittedName>
</protein>
<comment type="caution">
    <text evidence="8">The sequence shown here is derived from an EMBL/GenBank/DDBJ whole genome shotgun (WGS) entry which is preliminary data.</text>
</comment>
<dbReference type="RefSeq" id="WP_157677325.1">
    <property type="nucleotide sequence ID" value="NZ_CP022121.1"/>
</dbReference>
<keyword evidence="4" id="KW-0238">DNA-binding</keyword>
<reference evidence="8 9" key="1">
    <citation type="submission" date="2022-08" db="EMBL/GenBank/DDBJ databases">
        <title>Proteogenomics of the novel Dehalobacterium formicoaceticum strain EZ94 highlights a key role of methyltransferases during anaerobic dichloromethane degradation.</title>
        <authorList>
            <person name="Wasmund K."/>
        </authorList>
    </citation>
    <scope>NUCLEOTIDE SEQUENCE [LARGE SCALE GENOMIC DNA]</scope>
    <source>
        <strain evidence="8 9">EZ94</strain>
    </source>
</reference>
<proteinExistence type="inferred from homology"/>
<comment type="similarity">
    <text evidence="1">Belongs to the sigma-70 factor family. ECF subfamily.</text>
</comment>
<evidence type="ECO:0000313" key="9">
    <source>
        <dbReference type="Proteomes" id="UP001524944"/>
    </source>
</evidence>
<dbReference type="SUPFAM" id="SSF88659">
    <property type="entry name" value="Sigma3 and sigma4 domains of RNA polymerase sigma factors"/>
    <property type="match status" value="1"/>
</dbReference>
<dbReference type="InterPro" id="IPR039425">
    <property type="entry name" value="RNA_pol_sigma-70-like"/>
</dbReference>
<dbReference type="EMBL" id="JANPWE010000003">
    <property type="protein sequence ID" value="MCR6545522.1"/>
    <property type="molecule type" value="Genomic_DNA"/>
</dbReference>
<evidence type="ECO:0000313" key="8">
    <source>
        <dbReference type="EMBL" id="MCR6545522.1"/>
    </source>
</evidence>
<dbReference type="InterPro" id="IPR007627">
    <property type="entry name" value="RNA_pol_sigma70_r2"/>
</dbReference>
<evidence type="ECO:0000259" key="7">
    <source>
        <dbReference type="Pfam" id="PF08281"/>
    </source>
</evidence>
<keyword evidence="3" id="KW-0731">Sigma factor</keyword>
<dbReference type="PANTHER" id="PTHR43133:SF8">
    <property type="entry name" value="RNA POLYMERASE SIGMA FACTOR HI_1459-RELATED"/>
    <property type="match status" value="1"/>
</dbReference>
<evidence type="ECO:0000256" key="2">
    <source>
        <dbReference type="ARBA" id="ARBA00023015"/>
    </source>
</evidence>
<evidence type="ECO:0000256" key="4">
    <source>
        <dbReference type="ARBA" id="ARBA00023125"/>
    </source>
</evidence>
<sequence>MLSFYIDMLDDHEKKDKLISIYEKYYGTMLGVAKSIIPDHALAEDAVSESIITIIKNLHKIYDVSSHKTRVYIVIIVRSRSINILNKQNKHKSEHIEGEEISDGSIPVLDDLTAREACDNIISHIQALPKSLSEALFLSVVMGHSNKEISDLLRISNDAVRQRLSRAKAQVKTKLMLEGIEYGEK</sequence>
<dbReference type="InterPro" id="IPR014284">
    <property type="entry name" value="RNA_pol_sigma-70_dom"/>
</dbReference>
<dbReference type="InterPro" id="IPR013324">
    <property type="entry name" value="RNA_pol_sigma_r3/r4-like"/>
</dbReference>
<keyword evidence="9" id="KW-1185">Reference proteome</keyword>
<keyword evidence="2" id="KW-0805">Transcription regulation</keyword>
<dbReference type="Gene3D" id="1.10.1740.10">
    <property type="match status" value="1"/>
</dbReference>
<keyword evidence="5" id="KW-0804">Transcription</keyword>
<feature type="domain" description="RNA polymerase sigma-70 region 2" evidence="6">
    <location>
        <begin position="21"/>
        <end position="89"/>
    </location>
</feature>
<dbReference type="SUPFAM" id="SSF88946">
    <property type="entry name" value="Sigma2 domain of RNA polymerase sigma factors"/>
    <property type="match status" value="1"/>
</dbReference>
<dbReference type="Gene3D" id="1.10.10.10">
    <property type="entry name" value="Winged helix-like DNA-binding domain superfamily/Winged helix DNA-binding domain"/>
    <property type="match status" value="1"/>
</dbReference>
<name>A0ABT1Y3S2_9FIRM</name>
<dbReference type="NCBIfam" id="TIGR02937">
    <property type="entry name" value="sigma70-ECF"/>
    <property type="match status" value="1"/>
</dbReference>
<gene>
    <name evidence="8" type="ORF">NVS47_08340</name>
</gene>
<evidence type="ECO:0000256" key="5">
    <source>
        <dbReference type="ARBA" id="ARBA00023163"/>
    </source>
</evidence>
<dbReference type="InterPro" id="IPR013249">
    <property type="entry name" value="RNA_pol_sigma70_r4_t2"/>
</dbReference>
<dbReference type="Pfam" id="PF08281">
    <property type="entry name" value="Sigma70_r4_2"/>
    <property type="match status" value="1"/>
</dbReference>
<dbReference type="Proteomes" id="UP001524944">
    <property type="component" value="Unassembled WGS sequence"/>
</dbReference>
<feature type="domain" description="RNA polymerase sigma factor 70 region 4 type 2" evidence="7">
    <location>
        <begin position="125"/>
        <end position="170"/>
    </location>
</feature>
<dbReference type="InterPro" id="IPR013325">
    <property type="entry name" value="RNA_pol_sigma_r2"/>
</dbReference>
<evidence type="ECO:0000259" key="6">
    <source>
        <dbReference type="Pfam" id="PF04542"/>
    </source>
</evidence>
<dbReference type="PANTHER" id="PTHR43133">
    <property type="entry name" value="RNA POLYMERASE ECF-TYPE SIGMA FACTO"/>
    <property type="match status" value="1"/>
</dbReference>
<evidence type="ECO:0000256" key="3">
    <source>
        <dbReference type="ARBA" id="ARBA00023082"/>
    </source>
</evidence>
<evidence type="ECO:0000256" key="1">
    <source>
        <dbReference type="ARBA" id="ARBA00010641"/>
    </source>
</evidence>
<dbReference type="Pfam" id="PF04542">
    <property type="entry name" value="Sigma70_r2"/>
    <property type="match status" value="1"/>
</dbReference>